<dbReference type="EMBL" id="HBER01036249">
    <property type="protein sequence ID" value="CAD8543100.1"/>
    <property type="molecule type" value="Transcribed_RNA"/>
</dbReference>
<dbReference type="PANTHER" id="PTHR13778:SF47">
    <property type="entry name" value="LIPOPOLYSACCHARIDE 1,3-GALACTOSYLTRANSFERASE"/>
    <property type="match status" value="1"/>
</dbReference>
<dbReference type="GO" id="GO:0005794">
    <property type="term" value="C:Golgi apparatus"/>
    <property type="evidence" value="ECO:0007669"/>
    <property type="project" value="TreeGrafter"/>
</dbReference>
<evidence type="ECO:0000313" key="5">
    <source>
        <dbReference type="EMBL" id="CAD8543098.1"/>
    </source>
</evidence>
<dbReference type="Pfam" id="PF01501">
    <property type="entry name" value="Glyco_transf_8"/>
    <property type="match status" value="2"/>
</dbReference>
<dbReference type="GO" id="GO:0046872">
    <property type="term" value="F:metal ion binding"/>
    <property type="evidence" value="ECO:0007669"/>
    <property type="project" value="UniProtKB-KW"/>
</dbReference>
<protein>
    <submittedName>
        <fullName evidence="5">Uncharacterized protein</fullName>
    </submittedName>
</protein>
<keyword evidence="2" id="KW-0328">Glycosyltransferase</keyword>
<dbReference type="InterPro" id="IPR050748">
    <property type="entry name" value="Glycosyltrans_8_dom-fam"/>
</dbReference>
<name>A0A6U5JRB2_9EUKA</name>
<gene>
    <name evidence="5" type="ORF">CLEP1334_LOCUS18385</name>
    <name evidence="6" type="ORF">CLEP1334_LOCUS18387</name>
</gene>
<dbReference type="SUPFAM" id="SSF53448">
    <property type="entry name" value="Nucleotide-diphospho-sugar transferases"/>
    <property type="match status" value="2"/>
</dbReference>
<evidence type="ECO:0000313" key="6">
    <source>
        <dbReference type="EMBL" id="CAD8543100.1"/>
    </source>
</evidence>
<dbReference type="EMBL" id="HBER01036247">
    <property type="protein sequence ID" value="CAD8543098.1"/>
    <property type="molecule type" value="Transcribed_RNA"/>
</dbReference>
<proteinExistence type="inferred from homology"/>
<dbReference type="InterPro" id="IPR002495">
    <property type="entry name" value="Glyco_trans_8"/>
</dbReference>
<dbReference type="PANTHER" id="PTHR13778">
    <property type="entry name" value="GLYCOSYLTRANSFERASE 8 DOMAIN-CONTAINING PROTEIN"/>
    <property type="match status" value="1"/>
</dbReference>
<keyword evidence="4" id="KW-0479">Metal-binding</keyword>
<organism evidence="5">
    <name type="scientific">Calcidiscus leptoporus</name>
    <dbReference type="NCBI Taxonomy" id="127549"/>
    <lineage>
        <taxon>Eukaryota</taxon>
        <taxon>Haptista</taxon>
        <taxon>Haptophyta</taxon>
        <taxon>Prymnesiophyceae</taxon>
        <taxon>Coccolithales</taxon>
        <taxon>Calcidiscaceae</taxon>
        <taxon>Calcidiscus</taxon>
    </lineage>
</organism>
<dbReference type="GO" id="GO:0016757">
    <property type="term" value="F:glycosyltransferase activity"/>
    <property type="evidence" value="ECO:0007669"/>
    <property type="project" value="UniProtKB-KW"/>
</dbReference>
<evidence type="ECO:0000256" key="3">
    <source>
        <dbReference type="ARBA" id="ARBA00022679"/>
    </source>
</evidence>
<dbReference type="InterPro" id="IPR029044">
    <property type="entry name" value="Nucleotide-diphossugar_trans"/>
</dbReference>
<keyword evidence="3" id="KW-0808">Transferase</keyword>
<dbReference type="AlphaFoldDB" id="A0A6U5JRB2"/>
<dbReference type="Gene3D" id="3.90.550.10">
    <property type="entry name" value="Spore Coat Polysaccharide Biosynthesis Protein SpsA, Chain A"/>
    <property type="match status" value="2"/>
</dbReference>
<evidence type="ECO:0000256" key="1">
    <source>
        <dbReference type="ARBA" id="ARBA00006351"/>
    </source>
</evidence>
<evidence type="ECO:0000256" key="4">
    <source>
        <dbReference type="ARBA" id="ARBA00022723"/>
    </source>
</evidence>
<sequence>MYSLDLTGVRAKIIRHLRRHEREPVFVSPYRFALAYLPQLLSTSIKRVLWLHTDVILRADVRELFDTPLDGFPAGGVEDCAHRLRTTLNTSHAAAAGYDPDACIFNSGVLLIDTTQWLILGVASRVEFWMEINLRSSNLYKHDSPLAPLLLALLPIYKRLPRAWNIAGLGRRKLSSEELKAWQRFWQNVGVRYDANPQAPALILTGAAGGIPAAKLLHFSGRFKPWLTPVPSAVRSDGRAVEARCREEPASASASDVRCASLWVPHGDEAAGALGWSRRDVQGAALVAAAAAAAASGTHTSELSAPPLQQEDLSQLPSDGAVHVTIVAEEAAPFGLVAVINSTVAHVSAERLRALHFHVIVPAALQVLTSRKLGRIFPPELLVSVTAAPESRLDKLASRLYAVGIATSPMELPLLWLHLVLPADVHRTLLLPADSLVLTDISELHGVALNGKVAAVFEDCSNLFEVYFNHEHKLFQGHGRATCAFDVSLILLDVRAWRRDDLALKLLELLGLQRRTENLYLSQALAISQTPAVLLLLDKRALRLPARWLARGLARDSWSHLEAAYWHRYWGQQGVHYTYSLRPVRAHHAVASPRRETGDALLLRFSGGVYKPWVRRCDASSAPAAAVCGRRWSDCASLWWQYVAEANVAMIEAHDTDPSGTLLALSTNQRPCVADPTLAAHGAPSKAFDADLAPRGGVTQPVAALAGAGSALRIAIPNSSLARLHSYGKKRKGKRNVPLQIKVPNGIG</sequence>
<reference evidence="5" key="1">
    <citation type="submission" date="2021-01" db="EMBL/GenBank/DDBJ databases">
        <authorList>
            <person name="Corre E."/>
            <person name="Pelletier E."/>
            <person name="Niang G."/>
            <person name="Scheremetjew M."/>
            <person name="Finn R."/>
            <person name="Kale V."/>
            <person name="Holt S."/>
            <person name="Cochrane G."/>
            <person name="Meng A."/>
            <person name="Brown T."/>
            <person name="Cohen L."/>
        </authorList>
    </citation>
    <scope>NUCLEOTIDE SEQUENCE</scope>
    <source>
        <strain evidence="5">RCC1130</strain>
    </source>
</reference>
<comment type="similarity">
    <text evidence="1">Belongs to the glycosyltransferase 8 family.</text>
</comment>
<evidence type="ECO:0000256" key="2">
    <source>
        <dbReference type="ARBA" id="ARBA00022676"/>
    </source>
</evidence>
<accession>A0A6U5JRB2</accession>